<keyword evidence="1" id="KW-0547">Nucleotide-binding</keyword>
<gene>
    <name evidence="4" type="ORF">Mal64_08510</name>
</gene>
<dbReference type="GO" id="GO:1990133">
    <property type="term" value="C:molybdopterin adenylyltransferase complex"/>
    <property type="evidence" value="ECO:0007669"/>
    <property type="project" value="TreeGrafter"/>
</dbReference>
<dbReference type="CDD" id="cd00754">
    <property type="entry name" value="Ubl_MoaD"/>
    <property type="match status" value="1"/>
</dbReference>
<dbReference type="InterPro" id="IPR044672">
    <property type="entry name" value="MOCS2A"/>
</dbReference>
<dbReference type="SUPFAM" id="SSF54285">
    <property type="entry name" value="MoaD/ThiS"/>
    <property type="match status" value="1"/>
</dbReference>
<dbReference type="Gene3D" id="3.10.20.30">
    <property type="match status" value="1"/>
</dbReference>
<dbReference type="InterPro" id="IPR012675">
    <property type="entry name" value="Beta-grasp_dom_sf"/>
</dbReference>
<keyword evidence="5" id="KW-1185">Reference proteome</keyword>
<evidence type="ECO:0000256" key="1">
    <source>
        <dbReference type="ARBA" id="ARBA00022741"/>
    </source>
</evidence>
<comment type="caution">
    <text evidence="4">The sequence shown here is derived from an EMBL/GenBank/DDBJ whole genome shotgun (WGS) entry which is preliminary data.</text>
</comment>
<dbReference type="GO" id="GO:0006777">
    <property type="term" value="P:Mo-molybdopterin cofactor biosynthetic process"/>
    <property type="evidence" value="ECO:0007669"/>
    <property type="project" value="InterPro"/>
</dbReference>
<dbReference type="InterPro" id="IPR003749">
    <property type="entry name" value="ThiS/MoaD-like"/>
</dbReference>
<dbReference type="AlphaFoldDB" id="A0A5C5ZSD9"/>
<reference evidence="4 5" key="1">
    <citation type="submission" date="2019-02" db="EMBL/GenBank/DDBJ databases">
        <title>Deep-cultivation of Planctomycetes and their phenomic and genomic characterization uncovers novel biology.</title>
        <authorList>
            <person name="Wiegand S."/>
            <person name="Jogler M."/>
            <person name="Boedeker C."/>
            <person name="Pinto D."/>
            <person name="Vollmers J."/>
            <person name="Rivas-Marin E."/>
            <person name="Kohn T."/>
            <person name="Peeters S.H."/>
            <person name="Heuer A."/>
            <person name="Rast P."/>
            <person name="Oberbeckmann S."/>
            <person name="Bunk B."/>
            <person name="Jeske O."/>
            <person name="Meyerdierks A."/>
            <person name="Storesund J.E."/>
            <person name="Kallscheuer N."/>
            <person name="Luecker S."/>
            <person name="Lage O.M."/>
            <person name="Pohl T."/>
            <person name="Merkel B.J."/>
            <person name="Hornburger P."/>
            <person name="Mueller R.-W."/>
            <person name="Bruemmer F."/>
            <person name="Labrenz M."/>
            <person name="Spormann A.M."/>
            <person name="Op Den Camp H."/>
            <person name="Overmann J."/>
            <person name="Amann R."/>
            <person name="Jetten M.S.M."/>
            <person name="Mascher T."/>
            <person name="Medema M.H."/>
            <person name="Devos D.P."/>
            <person name="Kaster A.-K."/>
            <person name="Ovreas L."/>
            <person name="Rohde M."/>
            <person name="Galperin M.Y."/>
            <person name="Jogler C."/>
        </authorList>
    </citation>
    <scope>NUCLEOTIDE SEQUENCE [LARGE SCALE GENOMIC DNA]</scope>
    <source>
        <strain evidence="4 5">Mal64</strain>
    </source>
</reference>
<evidence type="ECO:0000313" key="4">
    <source>
        <dbReference type="EMBL" id="TWT90462.1"/>
    </source>
</evidence>
<evidence type="ECO:0000313" key="5">
    <source>
        <dbReference type="Proteomes" id="UP000315440"/>
    </source>
</evidence>
<evidence type="ECO:0000256" key="3">
    <source>
        <dbReference type="ARBA" id="ARBA00024247"/>
    </source>
</evidence>
<comment type="similarity">
    <text evidence="2">Belongs to the MoaD family.</text>
</comment>
<organism evidence="4 5">
    <name type="scientific">Pseudobythopirellula maris</name>
    <dbReference type="NCBI Taxonomy" id="2527991"/>
    <lineage>
        <taxon>Bacteria</taxon>
        <taxon>Pseudomonadati</taxon>
        <taxon>Planctomycetota</taxon>
        <taxon>Planctomycetia</taxon>
        <taxon>Pirellulales</taxon>
        <taxon>Lacipirellulaceae</taxon>
        <taxon>Pseudobythopirellula</taxon>
    </lineage>
</organism>
<dbReference type="RefSeq" id="WP_146397365.1">
    <property type="nucleotide sequence ID" value="NZ_SJPQ01000001.1"/>
</dbReference>
<protein>
    <recommendedName>
        <fullName evidence="3">Molybdopterin synthase sulfur carrier subunit</fullName>
    </recommendedName>
</protein>
<evidence type="ECO:0000256" key="2">
    <source>
        <dbReference type="ARBA" id="ARBA00024200"/>
    </source>
</evidence>
<dbReference type="Pfam" id="PF02597">
    <property type="entry name" value="ThiS"/>
    <property type="match status" value="1"/>
</dbReference>
<dbReference type="Proteomes" id="UP000315440">
    <property type="component" value="Unassembled WGS sequence"/>
</dbReference>
<name>A0A5C5ZSD9_9BACT</name>
<dbReference type="EMBL" id="SJPQ01000001">
    <property type="protein sequence ID" value="TWT90462.1"/>
    <property type="molecule type" value="Genomic_DNA"/>
</dbReference>
<dbReference type="InterPro" id="IPR016155">
    <property type="entry name" value="Mopterin_synth/thiamin_S_b"/>
</dbReference>
<proteinExistence type="inferred from homology"/>
<dbReference type="GO" id="GO:0000166">
    <property type="term" value="F:nucleotide binding"/>
    <property type="evidence" value="ECO:0007669"/>
    <property type="project" value="UniProtKB-KW"/>
</dbReference>
<dbReference type="PANTHER" id="PTHR33359:SF1">
    <property type="entry name" value="MOLYBDOPTERIN SYNTHASE SULFUR CARRIER SUBUNIT"/>
    <property type="match status" value="1"/>
</dbReference>
<accession>A0A5C5ZSD9</accession>
<sequence>MKIRVLLFAGAREAAGADSIDVELADNAVVGDVRRAIADQTPQLASLAERSRISVGAAYATDSDPAPPDAEFALIPPVSGG</sequence>
<dbReference type="OrthoDB" id="7066694at2"/>
<dbReference type="PANTHER" id="PTHR33359">
    <property type="entry name" value="MOLYBDOPTERIN SYNTHASE SULFUR CARRIER SUBUNIT"/>
    <property type="match status" value="1"/>
</dbReference>